<dbReference type="PANTHER" id="PTHR42872">
    <property type="entry name" value="PROTEIN-GLUTAMATE METHYLESTERASE/PROTEIN-GLUTAMINE GLUTAMINASE"/>
    <property type="match status" value="1"/>
</dbReference>
<dbReference type="GO" id="GO:0006935">
    <property type="term" value="P:chemotaxis"/>
    <property type="evidence" value="ECO:0007669"/>
    <property type="project" value="UniProtKB-UniRule"/>
</dbReference>
<name>A0A5M8QLG9_9BACT</name>
<evidence type="ECO:0000256" key="4">
    <source>
        <dbReference type="PROSITE-ProRule" id="PRU00050"/>
    </source>
</evidence>
<dbReference type="PROSITE" id="PS50122">
    <property type="entry name" value="CHEB"/>
    <property type="match status" value="1"/>
</dbReference>
<evidence type="ECO:0000256" key="2">
    <source>
        <dbReference type="ARBA" id="ARBA00039140"/>
    </source>
</evidence>
<dbReference type="AlphaFoldDB" id="A0A5M8QLG9"/>
<comment type="caution">
    <text evidence="7">The sequence shown here is derived from an EMBL/GenBank/DDBJ whole genome shotgun (WGS) entry which is preliminary data.</text>
</comment>
<dbReference type="InterPro" id="IPR000673">
    <property type="entry name" value="Sig_transdc_resp-reg_Me-estase"/>
</dbReference>
<feature type="active site" evidence="4">
    <location>
        <position position="138"/>
    </location>
</feature>
<gene>
    <name evidence="7" type="ORF">FEM33_19430</name>
</gene>
<dbReference type="Pfam" id="PF01339">
    <property type="entry name" value="CheB_methylest"/>
    <property type="match status" value="1"/>
</dbReference>
<evidence type="ECO:0000313" key="8">
    <source>
        <dbReference type="Proteomes" id="UP000323994"/>
    </source>
</evidence>
<proteinExistence type="predicted"/>
<dbReference type="Gene3D" id="3.40.50.180">
    <property type="entry name" value="Methylesterase CheB, C-terminal domain"/>
    <property type="match status" value="1"/>
</dbReference>
<feature type="active site" evidence="4">
    <location>
        <position position="45"/>
    </location>
</feature>
<evidence type="ECO:0000256" key="1">
    <source>
        <dbReference type="ARBA" id="ARBA00022801"/>
    </source>
</evidence>
<evidence type="ECO:0000313" key="7">
    <source>
        <dbReference type="EMBL" id="KAA6436899.1"/>
    </source>
</evidence>
<dbReference type="GO" id="GO:0005737">
    <property type="term" value="C:cytoplasm"/>
    <property type="evidence" value="ECO:0007669"/>
    <property type="project" value="InterPro"/>
</dbReference>
<dbReference type="EMBL" id="VBSN01000059">
    <property type="protein sequence ID" value="KAA6436899.1"/>
    <property type="molecule type" value="Genomic_DNA"/>
</dbReference>
<keyword evidence="5" id="KW-0812">Transmembrane</keyword>
<dbReference type="CDD" id="cd16433">
    <property type="entry name" value="CheB"/>
    <property type="match status" value="1"/>
</dbReference>
<keyword evidence="4" id="KW-0145">Chemotaxis</keyword>
<keyword evidence="1 4" id="KW-0378">Hydrolase</keyword>
<dbReference type="GO" id="GO:0008984">
    <property type="term" value="F:protein-glutamate methylesterase activity"/>
    <property type="evidence" value="ECO:0007669"/>
    <property type="project" value="UniProtKB-EC"/>
</dbReference>
<keyword evidence="8" id="KW-1185">Reference proteome</keyword>
<reference evidence="7 8" key="1">
    <citation type="submission" date="2019-05" db="EMBL/GenBank/DDBJ databases">
        <authorList>
            <person name="Qu J.-H."/>
        </authorList>
    </citation>
    <scope>NUCLEOTIDE SEQUENCE [LARGE SCALE GENOMIC DNA]</scope>
    <source>
        <strain evidence="7 8">NS28</strain>
    </source>
</reference>
<dbReference type="OrthoDB" id="1524092at2"/>
<dbReference type="SUPFAM" id="SSF52738">
    <property type="entry name" value="Methylesterase CheB, C-terminal domain"/>
    <property type="match status" value="1"/>
</dbReference>
<feature type="transmembrane region" description="Helical" evidence="5">
    <location>
        <begin position="12"/>
        <end position="32"/>
    </location>
</feature>
<feature type="active site" evidence="4">
    <location>
        <position position="18"/>
    </location>
</feature>
<comment type="catalytic activity">
    <reaction evidence="3">
        <text>[protein]-L-glutamate 5-O-methyl ester + H2O = L-glutamyl-[protein] + methanol + H(+)</text>
        <dbReference type="Rhea" id="RHEA:23236"/>
        <dbReference type="Rhea" id="RHEA-COMP:10208"/>
        <dbReference type="Rhea" id="RHEA-COMP:10311"/>
        <dbReference type="ChEBI" id="CHEBI:15377"/>
        <dbReference type="ChEBI" id="CHEBI:15378"/>
        <dbReference type="ChEBI" id="CHEBI:17790"/>
        <dbReference type="ChEBI" id="CHEBI:29973"/>
        <dbReference type="ChEBI" id="CHEBI:82795"/>
        <dbReference type="EC" id="3.1.1.61"/>
    </reaction>
</comment>
<keyword evidence="5" id="KW-1133">Transmembrane helix</keyword>
<dbReference type="RefSeq" id="WP_139013661.1">
    <property type="nucleotide sequence ID" value="NZ_VBSN01000059.1"/>
</dbReference>
<dbReference type="EC" id="3.1.1.61" evidence="2"/>
<dbReference type="Proteomes" id="UP000323994">
    <property type="component" value="Unassembled WGS sequence"/>
</dbReference>
<sequence length="193" mass="21239">MEENNLKNACKALLIGGSAGSLQVLFSLFPAIRPDFTFAVIIVLHRRNSGDSALSELLSTKTLAHTLEAEDKDPILPGKFYLAPADYHLLIEKNETFSLDYSEKINFSRPSIDVTFESAAEIYGPSLVGMLLSGANEDGTRGLLTIKKMGGKTVVQNPETAQMPFMPQHAISNHAADYIHDIREMADFINNLR</sequence>
<dbReference type="InterPro" id="IPR035909">
    <property type="entry name" value="CheB_C"/>
</dbReference>
<evidence type="ECO:0000256" key="3">
    <source>
        <dbReference type="ARBA" id="ARBA00048267"/>
    </source>
</evidence>
<organism evidence="7 8">
    <name type="scientific">Dyadobacter flavalbus</name>
    <dbReference type="NCBI Taxonomy" id="2579942"/>
    <lineage>
        <taxon>Bacteria</taxon>
        <taxon>Pseudomonadati</taxon>
        <taxon>Bacteroidota</taxon>
        <taxon>Cytophagia</taxon>
        <taxon>Cytophagales</taxon>
        <taxon>Spirosomataceae</taxon>
        <taxon>Dyadobacter</taxon>
    </lineage>
</organism>
<evidence type="ECO:0000256" key="5">
    <source>
        <dbReference type="SAM" id="Phobius"/>
    </source>
</evidence>
<accession>A0A5M8QLG9</accession>
<dbReference type="PANTHER" id="PTHR42872:SF3">
    <property type="entry name" value="PROTEIN-GLUTAMATE METHYLESTERASE_PROTEIN-GLUTAMINE GLUTAMINASE 1"/>
    <property type="match status" value="1"/>
</dbReference>
<feature type="domain" description="CheB-type methylesterase" evidence="6">
    <location>
        <begin position="6"/>
        <end position="186"/>
    </location>
</feature>
<evidence type="ECO:0000259" key="6">
    <source>
        <dbReference type="PROSITE" id="PS50122"/>
    </source>
</evidence>
<protein>
    <recommendedName>
        <fullName evidence="2">protein-glutamate methylesterase</fullName>
        <ecNumber evidence="2">3.1.1.61</ecNumber>
    </recommendedName>
</protein>
<keyword evidence="5" id="KW-0472">Membrane</keyword>
<dbReference type="GO" id="GO:0000156">
    <property type="term" value="F:phosphorelay response regulator activity"/>
    <property type="evidence" value="ECO:0007669"/>
    <property type="project" value="InterPro"/>
</dbReference>